<keyword evidence="1" id="KW-0812">Transmembrane</keyword>
<comment type="caution">
    <text evidence="2">The sequence shown here is derived from an EMBL/GenBank/DDBJ whole genome shotgun (WGS) entry which is preliminary data.</text>
</comment>
<feature type="transmembrane region" description="Helical" evidence="1">
    <location>
        <begin position="272"/>
        <end position="293"/>
    </location>
</feature>
<organism evidence="2 3">
    <name type="scientific">Arthrobacter ginsengisoli</name>
    <dbReference type="NCBI Taxonomy" id="1356565"/>
    <lineage>
        <taxon>Bacteria</taxon>
        <taxon>Bacillati</taxon>
        <taxon>Actinomycetota</taxon>
        <taxon>Actinomycetes</taxon>
        <taxon>Micrococcales</taxon>
        <taxon>Micrococcaceae</taxon>
        <taxon>Arthrobacter</taxon>
    </lineage>
</organism>
<dbReference type="EMBL" id="JAVDVQ010000009">
    <property type="protein sequence ID" value="MDR7083177.1"/>
    <property type="molecule type" value="Genomic_DNA"/>
</dbReference>
<evidence type="ECO:0000256" key="1">
    <source>
        <dbReference type="SAM" id="Phobius"/>
    </source>
</evidence>
<feature type="transmembrane region" description="Helical" evidence="1">
    <location>
        <begin position="12"/>
        <end position="31"/>
    </location>
</feature>
<feature type="transmembrane region" description="Helical" evidence="1">
    <location>
        <begin position="43"/>
        <end position="65"/>
    </location>
</feature>
<evidence type="ECO:0000313" key="3">
    <source>
        <dbReference type="Proteomes" id="UP001252243"/>
    </source>
</evidence>
<dbReference type="Proteomes" id="UP001252243">
    <property type="component" value="Unassembled WGS sequence"/>
</dbReference>
<feature type="transmembrane region" description="Helical" evidence="1">
    <location>
        <begin position="214"/>
        <end position="235"/>
    </location>
</feature>
<proteinExistence type="predicted"/>
<evidence type="ECO:0000313" key="2">
    <source>
        <dbReference type="EMBL" id="MDR7083177.1"/>
    </source>
</evidence>
<reference evidence="2 3" key="1">
    <citation type="submission" date="2023-07" db="EMBL/GenBank/DDBJ databases">
        <title>Sorghum-associated microbial communities from plants grown in Nebraska, USA.</title>
        <authorList>
            <person name="Schachtman D."/>
        </authorList>
    </citation>
    <scope>NUCLEOTIDE SEQUENCE [LARGE SCALE GENOMIC DNA]</scope>
    <source>
        <strain evidence="2 3">BE167</strain>
    </source>
</reference>
<protein>
    <submittedName>
        <fullName evidence="2">O-antigen/teichoic acid export membrane protein</fullName>
    </submittedName>
</protein>
<keyword evidence="1" id="KW-0472">Membrane</keyword>
<feature type="transmembrane region" description="Helical" evidence="1">
    <location>
        <begin position="145"/>
        <end position="164"/>
    </location>
</feature>
<sequence>MTFMLWLSDQGSAIVFLLFALSVPMYAIYGVANGRLMRAGRSFLGMLASAIPAFLSFVFLALPIGNFLERAAWGNLVGAIVMAFVTSQFSRHILDQSPVVPVGKVVVQAIAIFAVSAINIASPIIDRFFANAFGPEELVLLNLGAILYIGAVTSLGMAMGNAAVSRASVNGNEFSTGAITTIPLIVGAAFFGVTPIFVSMVLAGGGYGENGSGVLTAVCFVYAISTPCAILNQVYMRLWNRVAPARSMIVIAVLLLVLNVAGNWFFVLKFGVVGIAVSTLFVQVIQSIVLGVLRKNRTPVLMVVLCTTVAGGVLIATS</sequence>
<gene>
    <name evidence="2" type="ORF">J2X01_002470</name>
</gene>
<feature type="transmembrane region" description="Helical" evidence="1">
    <location>
        <begin position="176"/>
        <end position="202"/>
    </location>
</feature>
<accession>A0ABU1UDB7</accession>
<name>A0ABU1UDB7_9MICC</name>
<feature type="transmembrane region" description="Helical" evidence="1">
    <location>
        <begin position="247"/>
        <end position="266"/>
    </location>
</feature>
<keyword evidence="3" id="KW-1185">Reference proteome</keyword>
<dbReference type="RefSeq" id="WP_310057459.1">
    <property type="nucleotide sequence ID" value="NZ_JAVDVQ010000009.1"/>
</dbReference>
<feature type="transmembrane region" description="Helical" evidence="1">
    <location>
        <begin position="102"/>
        <end position="125"/>
    </location>
</feature>
<feature type="transmembrane region" description="Helical" evidence="1">
    <location>
        <begin position="300"/>
        <end position="317"/>
    </location>
</feature>
<feature type="transmembrane region" description="Helical" evidence="1">
    <location>
        <begin position="71"/>
        <end position="90"/>
    </location>
</feature>
<keyword evidence="1" id="KW-1133">Transmembrane helix</keyword>